<evidence type="ECO:0000313" key="1">
    <source>
        <dbReference type="EMBL" id="EMA48623.1"/>
    </source>
</evidence>
<proteinExistence type="predicted"/>
<dbReference type="Proteomes" id="UP000011625">
    <property type="component" value="Unassembled WGS sequence"/>
</dbReference>
<name>M0MTF5_9EURY</name>
<dbReference type="AlphaFoldDB" id="M0MTF5"/>
<dbReference type="PATRIC" id="fig|1227456.3.peg.3950"/>
<organism evidence="1 2">
    <name type="scientific">Halococcus salifodinae DSM 8989</name>
    <dbReference type="NCBI Taxonomy" id="1227456"/>
    <lineage>
        <taxon>Archaea</taxon>
        <taxon>Methanobacteriati</taxon>
        <taxon>Methanobacteriota</taxon>
        <taxon>Stenosarchaea group</taxon>
        <taxon>Halobacteria</taxon>
        <taxon>Halobacteriales</taxon>
        <taxon>Halococcaceae</taxon>
        <taxon>Halococcus</taxon>
    </lineage>
</organism>
<comment type="caution">
    <text evidence="1">The sequence shown here is derived from an EMBL/GenBank/DDBJ whole genome shotgun (WGS) entry which is preliminary data.</text>
</comment>
<dbReference type="OrthoDB" id="213935at2157"/>
<keyword evidence="2" id="KW-1185">Reference proteome</keyword>
<reference evidence="1 2" key="1">
    <citation type="journal article" date="2014" name="PLoS Genet.">
        <title>Phylogenetically driven sequencing of extremely halophilic archaea reveals strategies for static and dynamic osmo-response.</title>
        <authorList>
            <person name="Becker E.A."/>
            <person name="Seitzer P.M."/>
            <person name="Tritt A."/>
            <person name="Larsen D."/>
            <person name="Krusor M."/>
            <person name="Yao A.I."/>
            <person name="Wu D."/>
            <person name="Madern D."/>
            <person name="Eisen J.A."/>
            <person name="Darling A.E."/>
            <person name="Facciotti M.T."/>
        </authorList>
    </citation>
    <scope>NUCLEOTIDE SEQUENCE [LARGE SCALE GENOMIC DNA]</scope>
    <source>
        <strain evidence="1 2">DSM 8989</strain>
    </source>
</reference>
<sequence length="62" mass="6864">MHPQDQLLVAEALVQFAGVPRDLSSRERRAWQLAEAIIADIGVEMDEFVRQIDSEWGGPGSA</sequence>
<evidence type="ECO:0000313" key="2">
    <source>
        <dbReference type="Proteomes" id="UP000011625"/>
    </source>
</evidence>
<dbReference type="EMBL" id="AOME01000088">
    <property type="protein sequence ID" value="EMA48623.1"/>
    <property type="molecule type" value="Genomic_DNA"/>
</dbReference>
<accession>M0MTF5</accession>
<gene>
    <name evidence="1" type="ORF">C450_19471</name>
</gene>
<protein>
    <submittedName>
        <fullName evidence="1">Uncharacterized protein</fullName>
    </submittedName>
</protein>
<dbReference type="RefSeq" id="WP_005046364.1">
    <property type="nucleotide sequence ID" value="NZ_AOME01000088.1"/>
</dbReference>